<dbReference type="EMBL" id="BAAAUG010000241">
    <property type="protein sequence ID" value="GAA3153478.1"/>
    <property type="molecule type" value="Genomic_DNA"/>
</dbReference>
<evidence type="ECO:0000313" key="3">
    <source>
        <dbReference type="Proteomes" id="UP001501637"/>
    </source>
</evidence>
<evidence type="ECO:0000313" key="2">
    <source>
        <dbReference type="EMBL" id="GAA3153478.1"/>
    </source>
</evidence>
<dbReference type="InterPro" id="IPR046200">
    <property type="entry name" value="DUF6233"/>
</dbReference>
<evidence type="ECO:0000256" key="1">
    <source>
        <dbReference type="SAM" id="Coils"/>
    </source>
</evidence>
<accession>A0ABP6NPJ0</accession>
<dbReference type="Pfam" id="PF19746">
    <property type="entry name" value="DUF6233"/>
    <property type="match status" value="1"/>
</dbReference>
<sequence length="119" mass="13949">MIELMSDLPLEQRLAKNRAVLEWLEWQVSQQRLKVRELEVQVEQDRKRRERARIEMSWKIQPKRADEGRPILHRGGCNLFQNEMGYLSRMDAVIALTDDEVKAECCAVCRPETGLDLPS</sequence>
<organism evidence="2 3">
    <name type="scientific">Streptomyces rectiviolaceus</name>
    <dbReference type="NCBI Taxonomy" id="332591"/>
    <lineage>
        <taxon>Bacteria</taxon>
        <taxon>Bacillati</taxon>
        <taxon>Actinomycetota</taxon>
        <taxon>Actinomycetes</taxon>
        <taxon>Kitasatosporales</taxon>
        <taxon>Streptomycetaceae</taxon>
        <taxon>Streptomyces</taxon>
    </lineage>
</organism>
<comment type="caution">
    <text evidence="2">The sequence shown here is derived from an EMBL/GenBank/DDBJ whole genome shotgun (WGS) entry which is preliminary data.</text>
</comment>
<name>A0ABP6NPJ0_9ACTN</name>
<gene>
    <name evidence="2" type="ORF">GCM10010449_84050</name>
</gene>
<keyword evidence="1" id="KW-0175">Coiled coil</keyword>
<reference evidence="3" key="1">
    <citation type="journal article" date="2019" name="Int. J. Syst. Evol. Microbiol.">
        <title>The Global Catalogue of Microorganisms (GCM) 10K type strain sequencing project: providing services to taxonomists for standard genome sequencing and annotation.</title>
        <authorList>
            <consortium name="The Broad Institute Genomics Platform"/>
            <consortium name="The Broad Institute Genome Sequencing Center for Infectious Disease"/>
            <person name="Wu L."/>
            <person name="Ma J."/>
        </authorList>
    </citation>
    <scope>NUCLEOTIDE SEQUENCE [LARGE SCALE GENOMIC DNA]</scope>
    <source>
        <strain evidence="3">JCM 9092</strain>
    </source>
</reference>
<dbReference type="Proteomes" id="UP001501637">
    <property type="component" value="Unassembled WGS sequence"/>
</dbReference>
<keyword evidence="3" id="KW-1185">Reference proteome</keyword>
<feature type="coiled-coil region" evidence="1">
    <location>
        <begin position="28"/>
        <end position="55"/>
    </location>
</feature>
<protein>
    <submittedName>
        <fullName evidence="2">Uncharacterized protein</fullName>
    </submittedName>
</protein>
<proteinExistence type="predicted"/>